<gene>
    <name evidence="3" type="ORF">MMH89_00410</name>
</gene>
<feature type="transmembrane region" description="Helical" evidence="1">
    <location>
        <begin position="34"/>
        <end position="55"/>
    </location>
</feature>
<feature type="transmembrane region" description="Helical" evidence="1">
    <location>
        <begin position="210"/>
        <end position="227"/>
    </location>
</feature>
<evidence type="ECO:0000313" key="4">
    <source>
        <dbReference type="Proteomes" id="UP001055955"/>
    </source>
</evidence>
<evidence type="ECO:0000313" key="3">
    <source>
        <dbReference type="EMBL" id="UTC24628.1"/>
    </source>
</evidence>
<feature type="transmembrane region" description="Helical" evidence="1">
    <location>
        <begin position="150"/>
        <end position="167"/>
    </location>
</feature>
<reference evidence="3 4" key="1">
    <citation type="journal article" date="2022" name="Nat. Microbiol.">
        <title>The microbiome of a bacterivorous marine choanoflagellate contains a resource-demanding obligate bacterial associate.</title>
        <authorList>
            <person name="Needham D.M."/>
            <person name="Poirier C."/>
            <person name="Bachy C."/>
            <person name="George E.E."/>
            <person name="Wilken S."/>
            <person name="Yung C.C.M."/>
            <person name="Limardo A.J."/>
            <person name="Morando M."/>
            <person name="Sudek L."/>
            <person name="Malmstrom R.R."/>
            <person name="Keeling P.J."/>
            <person name="Santoro A.E."/>
            <person name="Worden A.Z."/>
        </authorList>
    </citation>
    <scope>NUCLEOTIDE SEQUENCE [LARGE SCALE GENOMIC DNA]</scope>
    <source>
        <strain evidence="3 4">Comchoano-1</strain>
    </source>
</reference>
<feature type="transmembrane region" description="Helical" evidence="1">
    <location>
        <begin position="179"/>
        <end position="198"/>
    </location>
</feature>
<organism evidence="3 4">
    <name type="scientific">Candidatus Comchoanobacter bicostacola</name>
    <dbReference type="NCBI Taxonomy" id="2919598"/>
    <lineage>
        <taxon>Bacteria</taxon>
        <taxon>Pseudomonadati</taxon>
        <taxon>Pseudomonadota</taxon>
        <taxon>Gammaproteobacteria</taxon>
        <taxon>Candidatus Comchoanobacterales</taxon>
        <taxon>Candidatus Comchoanobacteraceae</taxon>
        <taxon>Candidatus Comchoanobacter</taxon>
    </lineage>
</organism>
<dbReference type="Proteomes" id="UP001055955">
    <property type="component" value="Chromosome"/>
</dbReference>
<dbReference type="EMBL" id="CP092900">
    <property type="protein sequence ID" value="UTC24628.1"/>
    <property type="molecule type" value="Genomic_DNA"/>
</dbReference>
<keyword evidence="1" id="KW-0472">Membrane</keyword>
<feature type="transmembrane region" description="Helical" evidence="1">
    <location>
        <begin position="93"/>
        <end position="112"/>
    </location>
</feature>
<proteinExistence type="predicted"/>
<dbReference type="RefSeq" id="WP_258568413.1">
    <property type="nucleotide sequence ID" value="NZ_CP092900.1"/>
</dbReference>
<feature type="transmembrane region" description="Helical" evidence="1">
    <location>
        <begin position="67"/>
        <end position="87"/>
    </location>
</feature>
<accession>A0ABY5DJA5</accession>
<feature type="transmembrane region" description="Helical" evidence="1">
    <location>
        <begin position="264"/>
        <end position="280"/>
    </location>
</feature>
<dbReference type="SUPFAM" id="SSF103481">
    <property type="entry name" value="Multidrug resistance efflux transporter EmrE"/>
    <property type="match status" value="2"/>
</dbReference>
<name>A0ABY5DJA5_9GAMM</name>
<dbReference type="Pfam" id="PF00892">
    <property type="entry name" value="EamA"/>
    <property type="match status" value="1"/>
</dbReference>
<dbReference type="InterPro" id="IPR000620">
    <property type="entry name" value="EamA_dom"/>
</dbReference>
<sequence>MFIPQLANTYGATSILLWSMTAILAVSLNRIPAFEALAIISTFGFITCFLMNSYQNNWKKIWDHSKFIIIATVIGIIGNDCFYLLSFRYAPPLHVDLICFLWPIAFLITQWFANKKINYQELAAVLIAFLGIAIMLLYDNKTNYSPTYLIGYSMSFLSVAFWIGYLYQSKKYGKAIHELFAVITFCATLCFFITHCLFEDFVTPTLSETVFMFIIGSGGHCLAYIMWDYAVKFGNTGFISILTYAAPILSTLGLIYFGHAQASTGFYIAITCLIGAIKVIQRPRTSIAG</sequence>
<protein>
    <submittedName>
        <fullName evidence="3">EamA family transporter</fullName>
    </submittedName>
</protein>
<feature type="transmembrane region" description="Helical" evidence="1">
    <location>
        <begin position="119"/>
        <end position="138"/>
    </location>
</feature>
<dbReference type="InterPro" id="IPR037185">
    <property type="entry name" value="EmrE-like"/>
</dbReference>
<evidence type="ECO:0000259" key="2">
    <source>
        <dbReference type="Pfam" id="PF00892"/>
    </source>
</evidence>
<feature type="transmembrane region" description="Helical" evidence="1">
    <location>
        <begin position="239"/>
        <end position="258"/>
    </location>
</feature>
<keyword evidence="1" id="KW-0812">Transmembrane</keyword>
<keyword evidence="4" id="KW-1185">Reference proteome</keyword>
<feature type="domain" description="EamA" evidence="2">
    <location>
        <begin position="9"/>
        <end position="136"/>
    </location>
</feature>
<keyword evidence="1" id="KW-1133">Transmembrane helix</keyword>
<evidence type="ECO:0000256" key="1">
    <source>
        <dbReference type="SAM" id="Phobius"/>
    </source>
</evidence>
<feature type="transmembrane region" description="Helical" evidence="1">
    <location>
        <begin position="7"/>
        <end position="28"/>
    </location>
</feature>